<evidence type="ECO:0000313" key="12">
    <source>
        <dbReference type="Proteomes" id="UP000682713"/>
    </source>
</evidence>
<feature type="site" description="Deprotonates C-terminal active site Cys" evidence="8">
    <location>
        <position position="26"/>
    </location>
</feature>
<reference evidence="11 12" key="1">
    <citation type="submission" date="2021-05" db="EMBL/GenBank/DDBJ databases">
        <title>Novel Bacillus species.</title>
        <authorList>
            <person name="Liu G."/>
        </authorList>
    </citation>
    <scope>NUCLEOTIDE SEQUENCE [LARGE SCALE GENOMIC DNA]</scope>
    <source>
        <strain evidence="11 12">FJAT-49732</strain>
    </source>
</reference>
<evidence type="ECO:0000256" key="9">
    <source>
        <dbReference type="PIRSR" id="PIRSR000077-4"/>
    </source>
</evidence>
<dbReference type="GO" id="GO:0005737">
    <property type="term" value="C:cytoplasm"/>
    <property type="evidence" value="ECO:0007669"/>
    <property type="project" value="TreeGrafter"/>
</dbReference>
<dbReference type="Pfam" id="PF00085">
    <property type="entry name" value="Thioredoxin"/>
    <property type="match status" value="1"/>
</dbReference>
<dbReference type="PROSITE" id="PS00194">
    <property type="entry name" value="THIOREDOXIN_1"/>
    <property type="match status" value="1"/>
</dbReference>
<dbReference type="EMBL" id="JAGYPJ010000001">
    <property type="protein sequence ID" value="MBS4200985.1"/>
    <property type="molecule type" value="Genomic_DNA"/>
</dbReference>
<dbReference type="GO" id="GO:0015035">
    <property type="term" value="F:protein-disulfide reductase activity"/>
    <property type="evidence" value="ECO:0007669"/>
    <property type="project" value="InterPro"/>
</dbReference>
<feature type="active site" description="Nucleophile" evidence="8">
    <location>
        <position position="32"/>
    </location>
</feature>
<evidence type="ECO:0000256" key="1">
    <source>
        <dbReference type="ARBA" id="ARBA00008987"/>
    </source>
</evidence>
<keyword evidence="6 9" id="KW-0676">Redox-active center</keyword>
<dbReference type="PANTHER" id="PTHR45663:SF11">
    <property type="entry name" value="GEO12009P1"/>
    <property type="match status" value="1"/>
</dbReference>
<keyword evidence="3" id="KW-0813">Transport</keyword>
<evidence type="ECO:0000256" key="7">
    <source>
        <dbReference type="PIRNR" id="PIRNR000077"/>
    </source>
</evidence>
<evidence type="ECO:0000256" key="8">
    <source>
        <dbReference type="PIRSR" id="PIRSR000077-1"/>
    </source>
</evidence>
<dbReference type="SUPFAM" id="SSF52833">
    <property type="entry name" value="Thioredoxin-like"/>
    <property type="match status" value="1"/>
</dbReference>
<protein>
    <recommendedName>
        <fullName evidence="2 7">Thioredoxin</fullName>
    </recommendedName>
</protein>
<dbReference type="PROSITE" id="PS51352">
    <property type="entry name" value="THIOREDOXIN_2"/>
    <property type="match status" value="1"/>
</dbReference>
<evidence type="ECO:0000259" key="10">
    <source>
        <dbReference type="PROSITE" id="PS51352"/>
    </source>
</evidence>
<dbReference type="InterPro" id="IPR005746">
    <property type="entry name" value="Thioredoxin"/>
</dbReference>
<comment type="caution">
    <text evidence="11">The sequence shown here is derived from an EMBL/GenBank/DDBJ whole genome shotgun (WGS) entry which is preliminary data.</text>
</comment>
<dbReference type="InterPro" id="IPR036249">
    <property type="entry name" value="Thioredoxin-like_sf"/>
</dbReference>
<feature type="active site" description="Nucleophile" evidence="8">
    <location>
        <position position="35"/>
    </location>
</feature>
<dbReference type="InterPro" id="IPR013766">
    <property type="entry name" value="Thioredoxin_domain"/>
</dbReference>
<feature type="site" description="Contributes to redox potential value" evidence="8">
    <location>
        <position position="33"/>
    </location>
</feature>
<keyword evidence="12" id="KW-1185">Reference proteome</keyword>
<evidence type="ECO:0000256" key="4">
    <source>
        <dbReference type="ARBA" id="ARBA00022982"/>
    </source>
</evidence>
<dbReference type="PIRSF" id="PIRSF000077">
    <property type="entry name" value="Thioredoxin"/>
    <property type="match status" value="1"/>
</dbReference>
<dbReference type="AlphaFoldDB" id="A0A942TMJ8"/>
<evidence type="ECO:0000313" key="11">
    <source>
        <dbReference type="EMBL" id="MBS4200985.1"/>
    </source>
</evidence>
<dbReference type="InterPro" id="IPR017937">
    <property type="entry name" value="Thioredoxin_CS"/>
</dbReference>
<proteinExistence type="inferred from homology"/>
<feature type="disulfide bond" description="Redox-active" evidence="9">
    <location>
        <begin position="32"/>
        <end position="35"/>
    </location>
</feature>
<keyword evidence="4" id="KW-0249">Electron transport</keyword>
<comment type="similarity">
    <text evidence="1 7">Belongs to the thioredoxin family.</text>
</comment>
<name>A0A942TMJ8_9BACI</name>
<feature type="site" description="Contributes to redox potential value" evidence="8">
    <location>
        <position position="34"/>
    </location>
</feature>
<sequence length="113" mass="12899">MSKVTAVTKDNFQQEVLECELPVLVDFYTDGCGPCEAMVPVLDEVSVNLEGKVKFVKHHVTMEDVLEDQSWIVKKYEVMGFPTLILFKNGEVMKMFIGALYEEELMKFLSDVL</sequence>
<dbReference type="CDD" id="cd02947">
    <property type="entry name" value="TRX_family"/>
    <property type="match status" value="1"/>
</dbReference>
<evidence type="ECO:0000256" key="5">
    <source>
        <dbReference type="ARBA" id="ARBA00023157"/>
    </source>
</evidence>
<dbReference type="Gene3D" id="3.40.30.10">
    <property type="entry name" value="Glutaredoxin"/>
    <property type="match status" value="1"/>
</dbReference>
<evidence type="ECO:0000256" key="3">
    <source>
        <dbReference type="ARBA" id="ARBA00022448"/>
    </source>
</evidence>
<evidence type="ECO:0000256" key="2">
    <source>
        <dbReference type="ARBA" id="ARBA00020570"/>
    </source>
</evidence>
<dbReference type="RefSeq" id="WP_213111512.1">
    <property type="nucleotide sequence ID" value="NZ_JAGYPJ010000001.1"/>
</dbReference>
<organism evidence="11 12">
    <name type="scientific">Lederbergia citrisecunda</name>
    <dbReference type="NCBI Taxonomy" id="2833583"/>
    <lineage>
        <taxon>Bacteria</taxon>
        <taxon>Bacillati</taxon>
        <taxon>Bacillota</taxon>
        <taxon>Bacilli</taxon>
        <taxon>Bacillales</taxon>
        <taxon>Bacillaceae</taxon>
        <taxon>Lederbergia</taxon>
    </lineage>
</organism>
<dbReference type="PANTHER" id="PTHR45663">
    <property type="entry name" value="GEO12009P1"/>
    <property type="match status" value="1"/>
</dbReference>
<gene>
    <name evidence="11" type="ORF">KHA93_15210</name>
</gene>
<accession>A0A942TMJ8</accession>
<feature type="domain" description="Thioredoxin" evidence="10">
    <location>
        <begin position="1"/>
        <end position="113"/>
    </location>
</feature>
<keyword evidence="5 9" id="KW-1015">Disulfide bond</keyword>
<dbReference type="Proteomes" id="UP000682713">
    <property type="component" value="Unassembled WGS sequence"/>
</dbReference>
<evidence type="ECO:0000256" key="6">
    <source>
        <dbReference type="ARBA" id="ARBA00023284"/>
    </source>
</evidence>